<dbReference type="PRINTS" id="PR00344">
    <property type="entry name" value="BCTRLSENSOR"/>
</dbReference>
<feature type="modified residue" description="4-aspartylphosphate" evidence="3">
    <location>
        <position position="523"/>
    </location>
</feature>
<evidence type="ECO:0000313" key="8">
    <source>
        <dbReference type="Proteomes" id="UP000253551"/>
    </source>
</evidence>
<dbReference type="STRING" id="4846.A0A367KQ10"/>
<dbReference type="SUPFAM" id="SSF55874">
    <property type="entry name" value="ATPase domain of HSP90 chaperone/DNA topoisomerase II/histidine kinase"/>
    <property type="match status" value="1"/>
</dbReference>
<sequence length="630" mass="70282">TLSMARHQSAMNQQNKFVHVLECPSDKDDNIPLPQLIQQLESNGILRPMMHKKGKTVLPIIWRIDPDVPDYFLGDTMRLTQILLNLLSNAVKFTKQGGIFVRLKRFLPTPRTPSISQQNPGEGRRMTFKERYDAKIETIWTRAMQERKDNLTGNSKNNTVSPGSNHADEDADYFNERTVLEVSVTDTGIGIPADRLPKLFKSFSQIDISTARRYGGTGLGLAISSTLVNRMGGCVWVESEEGVGSRFALTLPMTVAHRGRHYSSDSNATPHYFVNSPSSPCSTISDSSNSVHSISLGNDVVSPLPSSSSYNFNSSNSPNNPTINNTTVRNSAASTTSNSASTTTTLITTPNSYFPNIEAFTSAAPHPHHQHPPQQPARSVLPRSSIPNQLFNSELFNRQESTELPFSPMAEDTQPLDTTFERVNNSNNGSSSRKVFNDLLAPATRNSRVVISKQHYNRKPTKEENLAKSHPLRILLAEDNILNQKIAISILKRLGYIDVAIANNGKEVLSLMKTSVFDVIFMDLYMPEMDGLEVTKKIIKERTNQQQNLETSEHILLNCIDVYIIALTASASKEDRQICIDAGMNDFISKPFTMVEMKSAIKTCANNRKKRRKLGQQKQQQQDDPMIDIE</sequence>
<dbReference type="Gene3D" id="3.40.50.2300">
    <property type="match status" value="1"/>
</dbReference>
<dbReference type="PROSITE" id="PS50110">
    <property type="entry name" value="RESPONSE_REGULATORY"/>
    <property type="match status" value="1"/>
</dbReference>
<dbReference type="Proteomes" id="UP000253551">
    <property type="component" value="Unassembled WGS sequence"/>
</dbReference>
<evidence type="ECO:0000256" key="2">
    <source>
        <dbReference type="ARBA" id="ARBA00023012"/>
    </source>
</evidence>
<dbReference type="EMBL" id="PJQM01000743">
    <property type="protein sequence ID" value="RCI04237.1"/>
    <property type="molecule type" value="Genomic_DNA"/>
</dbReference>
<dbReference type="PANTHER" id="PTHR45339">
    <property type="entry name" value="HYBRID SIGNAL TRANSDUCTION HISTIDINE KINASE J"/>
    <property type="match status" value="1"/>
</dbReference>
<feature type="region of interest" description="Disordered" evidence="4">
    <location>
        <begin position="307"/>
        <end position="347"/>
    </location>
</feature>
<dbReference type="Pfam" id="PF00072">
    <property type="entry name" value="Response_reg"/>
    <property type="match status" value="1"/>
</dbReference>
<name>A0A367KQ10_RHIST</name>
<evidence type="ECO:0000256" key="4">
    <source>
        <dbReference type="SAM" id="MobiDB-lite"/>
    </source>
</evidence>
<evidence type="ECO:0000256" key="1">
    <source>
        <dbReference type="ARBA" id="ARBA00022553"/>
    </source>
</evidence>
<dbReference type="InterPro" id="IPR003594">
    <property type="entry name" value="HATPase_dom"/>
</dbReference>
<evidence type="ECO:0000256" key="3">
    <source>
        <dbReference type="PROSITE-ProRule" id="PRU00169"/>
    </source>
</evidence>
<keyword evidence="1 3" id="KW-0597">Phosphoprotein</keyword>
<feature type="region of interest" description="Disordered" evidence="4">
    <location>
        <begin position="607"/>
        <end position="630"/>
    </location>
</feature>
<dbReference type="PROSITE" id="PS50109">
    <property type="entry name" value="HIS_KIN"/>
    <property type="match status" value="1"/>
</dbReference>
<dbReference type="AlphaFoldDB" id="A0A367KQ10"/>
<keyword evidence="2" id="KW-0902">Two-component regulatory system</keyword>
<dbReference type="InterPro" id="IPR036890">
    <property type="entry name" value="HATPase_C_sf"/>
</dbReference>
<evidence type="ECO:0000313" key="7">
    <source>
        <dbReference type="EMBL" id="RCI04237.1"/>
    </source>
</evidence>
<comment type="caution">
    <text evidence="7">The sequence shown here is derived from an EMBL/GenBank/DDBJ whole genome shotgun (WGS) entry which is preliminary data.</text>
</comment>
<reference evidence="7 8" key="1">
    <citation type="journal article" date="2018" name="G3 (Bethesda)">
        <title>Phylogenetic and Phylogenomic Definition of Rhizopus Species.</title>
        <authorList>
            <person name="Gryganskyi A.P."/>
            <person name="Golan J."/>
            <person name="Dolatabadi S."/>
            <person name="Mondo S."/>
            <person name="Robb S."/>
            <person name="Idnurm A."/>
            <person name="Muszewska A."/>
            <person name="Steczkiewicz K."/>
            <person name="Masonjones S."/>
            <person name="Liao H.L."/>
            <person name="Gajdeczka M.T."/>
            <person name="Anike F."/>
            <person name="Vuek A."/>
            <person name="Anishchenko I.M."/>
            <person name="Voigt K."/>
            <person name="de Hoog G.S."/>
            <person name="Smith M.E."/>
            <person name="Heitman J."/>
            <person name="Vilgalys R."/>
            <person name="Stajich J.E."/>
        </authorList>
    </citation>
    <scope>NUCLEOTIDE SEQUENCE [LARGE SCALE GENOMIC DNA]</scope>
    <source>
        <strain evidence="7 8">LSU 92-RS-03</strain>
    </source>
</reference>
<dbReference type="GO" id="GO:0000160">
    <property type="term" value="P:phosphorelay signal transduction system"/>
    <property type="evidence" value="ECO:0007669"/>
    <property type="project" value="UniProtKB-KW"/>
</dbReference>
<evidence type="ECO:0000259" key="6">
    <source>
        <dbReference type="PROSITE" id="PS50110"/>
    </source>
</evidence>
<feature type="non-terminal residue" evidence="7">
    <location>
        <position position="1"/>
    </location>
</feature>
<feature type="domain" description="Response regulatory" evidence="6">
    <location>
        <begin position="473"/>
        <end position="605"/>
    </location>
</feature>
<evidence type="ECO:0000259" key="5">
    <source>
        <dbReference type="PROSITE" id="PS50109"/>
    </source>
</evidence>
<dbReference type="CDD" id="cd16922">
    <property type="entry name" value="HATPase_EvgS-ArcB-TorS-like"/>
    <property type="match status" value="1"/>
</dbReference>
<dbReference type="InterPro" id="IPR001789">
    <property type="entry name" value="Sig_transdc_resp-reg_receiver"/>
</dbReference>
<keyword evidence="8" id="KW-1185">Reference proteome</keyword>
<dbReference type="Gene3D" id="3.30.565.10">
    <property type="entry name" value="Histidine kinase-like ATPase, C-terminal domain"/>
    <property type="match status" value="1"/>
</dbReference>
<dbReference type="SMART" id="SM00448">
    <property type="entry name" value="REC"/>
    <property type="match status" value="1"/>
</dbReference>
<proteinExistence type="predicted"/>
<dbReference type="InterPro" id="IPR004358">
    <property type="entry name" value="Sig_transdc_His_kin-like_C"/>
</dbReference>
<dbReference type="OrthoDB" id="10266508at2759"/>
<organism evidence="7 8">
    <name type="scientific">Rhizopus stolonifer</name>
    <name type="common">Rhizopus nigricans</name>
    <dbReference type="NCBI Taxonomy" id="4846"/>
    <lineage>
        <taxon>Eukaryota</taxon>
        <taxon>Fungi</taxon>
        <taxon>Fungi incertae sedis</taxon>
        <taxon>Mucoromycota</taxon>
        <taxon>Mucoromycotina</taxon>
        <taxon>Mucoromycetes</taxon>
        <taxon>Mucorales</taxon>
        <taxon>Mucorineae</taxon>
        <taxon>Rhizopodaceae</taxon>
        <taxon>Rhizopus</taxon>
    </lineage>
</organism>
<dbReference type="SUPFAM" id="SSF52172">
    <property type="entry name" value="CheY-like"/>
    <property type="match status" value="1"/>
</dbReference>
<dbReference type="GO" id="GO:0016772">
    <property type="term" value="F:transferase activity, transferring phosphorus-containing groups"/>
    <property type="evidence" value="ECO:0007669"/>
    <property type="project" value="InterPro"/>
</dbReference>
<accession>A0A367KQ10</accession>
<protein>
    <submittedName>
        <fullName evidence="7">Uncharacterized protein</fullName>
    </submittedName>
</protein>
<feature type="domain" description="Histidine kinase" evidence="5">
    <location>
        <begin position="74"/>
        <end position="255"/>
    </location>
</feature>
<dbReference type="InterPro" id="IPR011006">
    <property type="entry name" value="CheY-like_superfamily"/>
</dbReference>
<dbReference type="PANTHER" id="PTHR45339:SF1">
    <property type="entry name" value="HYBRID SIGNAL TRANSDUCTION HISTIDINE KINASE J"/>
    <property type="match status" value="1"/>
</dbReference>
<dbReference type="SMART" id="SM00387">
    <property type="entry name" value="HATPase_c"/>
    <property type="match status" value="1"/>
</dbReference>
<dbReference type="InterPro" id="IPR005467">
    <property type="entry name" value="His_kinase_dom"/>
</dbReference>
<gene>
    <name evidence="7" type="ORF">CU098_001561</name>
</gene>
<dbReference type="CDD" id="cd17546">
    <property type="entry name" value="REC_hyHK_CKI1_RcsC-like"/>
    <property type="match status" value="1"/>
</dbReference>
<dbReference type="Pfam" id="PF02518">
    <property type="entry name" value="HATPase_c"/>
    <property type="match status" value="1"/>
</dbReference>